<dbReference type="SUPFAM" id="SSF159709">
    <property type="entry name" value="PhnH-like"/>
    <property type="match status" value="1"/>
</dbReference>
<name>A0A0F7D437_9STAP</name>
<dbReference type="Proteomes" id="UP000034029">
    <property type="component" value="Chromosome"/>
</dbReference>
<evidence type="ECO:0000313" key="3">
    <source>
        <dbReference type="Proteomes" id="UP000034029"/>
    </source>
</evidence>
<dbReference type="EMBL" id="FOTB01000001">
    <property type="protein sequence ID" value="SFK52498.1"/>
    <property type="molecule type" value="Genomic_DNA"/>
</dbReference>
<dbReference type="PIRSF" id="PIRSF020680">
    <property type="entry name" value="PhnH"/>
    <property type="match status" value="1"/>
</dbReference>
<dbReference type="Proteomes" id="UP000183090">
    <property type="component" value="Unassembled WGS sequence"/>
</dbReference>
<keyword evidence="3" id="KW-1185">Reference proteome</keyword>
<dbReference type="Pfam" id="PF05845">
    <property type="entry name" value="PhnH"/>
    <property type="match status" value="1"/>
</dbReference>
<dbReference type="NCBIfam" id="TIGR03292">
    <property type="entry name" value="PhnH_redo"/>
    <property type="match status" value="1"/>
</dbReference>
<reference evidence="1 3" key="1">
    <citation type="journal article" date="2015" name="Int. J. Syst. Evol. Microbiol.">
        <title>Complete genome sequence of Salinicoccus halodurans H3B36, isolated from the Qaidam Basin in China.</title>
        <authorList>
            <person name="Jiang K."/>
            <person name="Xue Y."/>
            <person name="Ma Y."/>
        </authorList>
    </citation>
    <scope>NUCLEOTIDE SEQUENCE [LARGE SCALE GENOMIC DNA]</scope>
    <source>
        <strain evidence="1 3">H3B36</strain>
    </source>
</reference>
<reference evidence="3" key="2">
    <citation type="submission" date="2015-04" db="EMBL/GenBank/DDBJ databases">
        <title>Complete genome sequence of Salinicoccus halodurans strain H3B36, isolated from the Qaidam basin of China.</title>
        <authorList>
            <person name="Ma Y."/>
            <person name="Jiang K."/>
            <person name="Xue Y."/>
        </authorList>
    </citation>
    <scope>NUCLEOTIDE SEQUENCE [LARGE SCALE GENOMIC DNA]</scope>
    <source>
        <strain evidence="3">H3B36</strain>
    </source>
</reference>
<accession>A0A0F7D437</accession>
<dbReference type="RefSeq" id="WP_046789745.1">
    <property type="nucleotide sequence ID" value="NZ_CP011366.1"/>
</dbReference>
<dbReference type="AlphaFoldDB" id="A0A0F7D437"/>
<dbReference type="EMBL" id="CP011366">
    <property type="protein sequence ID" value="AKG73555.1"/>
    <property type="molecule type" value="Genomic_DNA"/>
</dbReference>
<protein>
    <submittedName>
        <fullName evidence="2">Alpha-D-ribose 1-methylphosphonate 5-triphosphate synthase subunit PhnH</fullName>
    </submittedName>
</protein>
<dbReference type="Gene3D" id="3.40.50.11310">
    <property type="entry name" value="Bacterial phosphonate metabolism protein PhnH"/>
    <property type="match status" value="1"/>
</dbReference>
<evidence type="ECO:0000313" key="4">
    <source>
        <dbReference type="Proteomes" id="UP000183090"/>
    </source>
</evidence>
<evidence type="ECO:0000313" key="1">
    <source>
        <dbReference type="EMBL" id="AKG73555.1"/>
    </source>
</evidence>
<dbReference type="GO" id="GO:0019634">
    <property type="term" value="P:organic phosphonate metabolic process"/>
    <property type="evidence" value="ECO:0007669"/>
    <property type="project" value="InterPro"/>
</dbReference>
<reference evidence="2 4" key="3">
    <citation type="submission" date="2016-10" db="EMBL/GenBank/DDBJ databases">
        <authorList>
            <person name="Varghese N."/>
            <person name="Submissions S."/>
        </authorList>
    </citation>
    <scope>NUCLEOTIDE SEQUENCE [LARGE SCALE GENOMIC DNA]</scope>
    <source>
        <strain evidence="2 4">CGMCC 1.6501</strain>
    </source>
</reference>
<evidence type="ECO:0000313" key="2">
    <source>
        <dbReference type="EMBL" id="SFK52498.1"/>
    </source>
</evidence>
<dbReference type="InterPro" id="IPR038058">
    <property type="entry name" value="PhnH-like_sp"/>
</dbReference>
<dbReference type="KEGG" id="shv:AAT16_04600"/>
<dbReference type="OrthoDB" id="154477at2"/>
<sequence>MTTMVHNTQKHYRELVDLFSRPGEVRISTFDIPNFTNFPDAVLATVLTLFDNEITFYTQDQKNPGEFQTLTGGQFSENLSEADYVVVKEHELTEDVMRSLKTGTLGSPEKSATLIIEVDSIGEGRKYSLKGPGIKTANEIEMTFDPKWMIHRMELCSEFPLGIDMILIDRRNQLTVIPRTTITEVE</sequence>
<proteinExistence type="predicted"/>
<gene>
    <name evidence="1" type="ORF">AAT16_04600</name>
    <name evidence="2" type="ORF">SAMN05216235_0156</name>
</gene>
<dbReference type="InterPro" id="IPR008772">
    <property type="entry name" value="Phosphonate_metab_PhnH"/>
</dbReference>
<organism evidence="2 4">
    <name type="scientific">Salinicoccus halodurans</name>
    <dbReference type="NCBI Taxonomy" id="407035"/>
    <lineage>
        <taxon>Bacteria</taxon>
        <taxon>Bacillati</taxon>
        <taxon>Bacillota</taxon>
        <taxon>Bacilli</taxon>
        <taxon>Bacillales</taxon>
        <taxon>Staphylococcaceae</taxon>
        <taxon>Salinicoccus</taxon>
    </lineage>
</organism>